<proteinExistence type="predicted"/>
<name>A0ABN8VYT6_9BACT</name>
<gene>
    <name evidence="1" type="ORF">NSPWAT_2078</name>
</gene>
<evidence type="ECO:0000313" key="2">
    <source>
        <dbReference type="Proteomes" id="UP001157733"/>
    </source>
</evidence>
<dbReference type="Proteomes" id="UP001157733">
    <property type="component" value="Chromosome"/>
</dbReference>
<dbReference type="EMBL" id="OX336137">
    <property type="protein sequence ID" value="CAI2718934.1"/>
    <property type="molecule type" value="Genomic_DNA"/>
</dbReference>
<evidence type="ECO:0008006" key="3">
    <source>
        <dbReference type="Google" id="ProtNLM"/>
    </source>
</evidence>
<sequence length="291" mass="33169">MPRNPIIFCKKSEEFEEKVRSYVQALRKIAPKIGDHGLPEKEFWDSGLFHSAIEHIRGTQSATLGEKKKFVELVLNKLKQSLKVKKWEFVGSSERHDYEVLLSDGRNIAIETKGCLDGNNTNIFQRPPQADEFIIWSLCQNPGADPNHNAWSGVHTRLGAEVIHKKQKVDGVIIWDMVCGTIGRPCPKLLKDAHRGTKLTQSQVVPPPCIYLFPKTIPDPRSNPSPVFWKIEEVKFLHALWLEFKGLASDVIEVKIEARMKEADIQRKTSFYREGQEISSSKWTTIKRATA</sequence>
<evidence type="ECO:0000313" key="1">
    <source>
        <dbReference type="EMBL" id="CAI2718934.1"/>
    </source>
</evidence>
<organism evidence="1 2">
    <name type="scientific">Nitrospina watsonii</name>
    <dbReference type="NCBI Taxonomy" id="1323948"/>
    <lineage>
        <taxon>Bacteria</taxon>
        <taxon>Pseudomonadati</taxon>
        <taxon>Nitrospinota/Tectimicrobiota group</taxon>
        <taxon>Nitrospinota</taxon>
        <taxon>Nitrospinia</taxon>
        <taxon>Nitrospinales</taxon>
        <taxon>Nitrospinaceae</taxon>
        <taxon>Nitrospina</taxon>
    </lineage>
</organism>
<protein>
    <recommendedName>
        <fullName evidence="3">Restriction endonuclease</fullName>
    </recommendedName>
</protein>
<keyword evidence="2" id="KW-1185">Reference proteome</keyword>
<dbReference type="RefSeq" id="WP_282011801.1">
    <property type="nucleotide sequence ID" value="NZ_OX336137.1"/>
</dbReference>
<accession>A0ABN8VYT6</accession>
<reference evidence="1 2" key="1">
    <citation type="submission" date="2022-09" db="EMBL/GenBank/DDBJ databases">
        <authorList>
            <person name="Kop L."/>
        </authorList>
    </citation>
    <scope>NUCLEOTIDE SEQUENCE [LARGE SCALE GENOMIC DNA]</scope>
    <source>
        <strain evidence="1 2">347</strain>
    </source>
</reference>